<evidence type="ECO:0000313" key="2">
    <source>
        <dbReference type="EMBL" id="OMO86505.1"/>
    </source>
</evidence>
<comment type="caution">
    <text evidence="2">The sequence shown here is derived from an EMBL/GenBank/DDBJ whole genome shotgun (WGS) entry which is preliminary data.</text>
</comment>
<evidence type="ECO:0000313" key="3">
    <source>
        <dbReference type="Proteomes" id="UP000187203"/>
    </source>
</evidence>
<feature type="compositionally biased region" description="Basic and acidic residues" evidence="1">
    <location>
        <begin position="7"/>
        <end position="34"/>
    </location>
</feature>
<accession>A0A1R3IV99</accession>
<sequence length="54" mass="6169">MMLPSQRARDCGEDRKGKEGIAKKRDGAEQERQEKQLHFNIALCPSPICLPQLF</sequence>
<organism evidence="2 3">
    <name type="scientific">Corchorus olitorius</name>
    <dbReference type="NCBI Taxonomy" id="93759"/>
    <lineage>
        <taxon>Eukaryota</taxon>
        <taxon>Viridiplantae</taxon>
        <taxon>Streptophyta</taxon>
        <taxon>Embryophyta</taxon>
        <taxon>Tracheophyta</taxon>
        <taxon>Spermatophyta</taxon>
        <taxon>Magnoliopsida</taxon>
        <taxon>eudicotyledons</taxon>
        <taxon>Gunneridae</taxon>
        <taxon>Pentapetalae</taxon>
        <taxon>rosids</taxon>
        <taxon>malvids</taxon>
        <taxon>Malvales</taxon>
        <taxon>Malvaceae</taxon>
        <taxon>Grewioideae</taxon>
        <taxon>Apeibeae</taxon>
        <taxon>Corchorus</taxon>
    </lineage>
</organism>
<keyword evidence="3" id="KW-1185">Reference proteome</keyword>
<evidence type="ECO:0000256" key="1">
    <source>
        <dbReference type="SAM" id="MobiDB-lite"/>
    </source>
</evidence>
<proteinExistence type="predicted"/>
<reference evidence="3" key="1">
    <citation type="submission" date="2013-09" db="EMBL/GenBank/DDBJ databases">
        <title>Corchorus olitorius genome sequencing.</title>
        <authorList>
            <person name="Alam M."/>
            <person name="Haque M.S."/>
            <person name="Islam M.S."/>
            <person name="Emdad E.M."/>
            <person name="Islam M.M."/>
            <person name="Ahmed B."/>
            <person name="Halim A."/>
            <person name="Hossen Q.M.M."/>
            <person name="Hossain M.Z."/>
            <person name="Ahmed R."/>
            <person name="Khan M.M."/>
            <person name="Islam R."/>
            <person name="Rashid M.M."/>
            <person name="Khan S.A."/>
            <person name="Rahman M.S."/>
            <person name="Alam M."/>
            <person name="Yahiya A.S."/>
            <person name="Khan M.S."/>
            <person name="Azam M.S."/>
            <person name="Haque T."/>
            <person name="Lashkar M.Z.H."/>
            <person name="Akhand A.I."/>
            <person name="Morshed G."/>
            <person name="Roy S."/>
            <person name="Uddin K.S."/>
            <person name="Rabeya T."/>
            <person name="Hossain A.S."/>
            <person name="Chowdhury A."/>
            <person name="Snigdha A.R."/>
            <person name="Mortoza M.S."/>
            <person name="Matin S.A."/>
            <person name="Hoque S.M.E."/>
            <person name="Islam M.K."/>
            <person name="Roy D.K."/>
            <person name="Haider R."/>
            <person name="Moosa M.M."/>
            <person name="Elias S.M."/>
            <person name="Hasan A.M."/>
            <person name="Jahan S."/>
            <person name="Shafiuddin M."/>
            <person name="Mahmood N."/>
            <person name="Shommy N.S."/>
        </authorList>
    </citation>
    <scope>NUCLEOTIDE SEQUENCE [LARGE SCALE GENOMIC DNA]</scope>
    <source>
        <strain evidence="3">cv. O-4</strain>
    </source>
</reference>
<protein>
    <submittedName>
        <fullName evidence="2">Uncharacterized protein</fullName>
    </submittedName>
</protein>
<name>A0A1R3IV99_9ROSI</name>
<gene>
    <name evidence="2" type="ORF">COLO4_21104</name>
</gene>
<dbReference type="Proteomes" id="UP000187203">
    <property type="component" value="Unassembled WGS sequence"/>
</dbReference>
<feature type="region of interest" description="Disordered" evidence="1">
    <location>
        <begin position="1"/>
        <end position="34"/>
    </location>
</feature>
<dbReference type="EMBL" id="AWUE01017564">
    <property type="protein sequence ID" value="OMO86505.1"/>
    <property type="molecule type" value="Genomic_DNA"/>
</dbReference>
<dbReference type="AlphaFoldDB" id="A0A1R3IV99"/>